<dbReference type="PANTHER" id="PTHR30204:SF97">
    <property type="entry name" value="MERR FAMILY REGULATORY PROTEIN"/>
    <property type="match status" value="1"/>
</dbReference>
<comment type="caution">
    <text evidence="3">The sequence shown here is derived from an EMBL/GenBank/DDBJ whole genome shotgun (WGS) entry which is preliminary data.</text>
</comment>
<dbReference type="InterPro" id="IPR047057">
    <property type="entry name" value="MerR_fam"/>
</dbReference>
<dbReference type="PANTHER" id="PTHR30204">
    <property type="entry name" value="REDOX-CYCLING DRUG-SENSING TRANSCRIPTIONAL ACTIVATOR SOXR"/>
    <property type="match status" value="1"/>
</dbReference>
<keyword evidence="1" id="KW-0238">DNA-binding</keyword>
<accession>A0ABT0CZ94</accession>
<geneLocation type="plasmid" evidence="3">
    <name>unnamed</name>
</geneLocation>
<gene>
    <name evidence="3" type="ORF">MKJ03_08960</name>
</gene>
<dbReference type="SUPFAM" id="SSF46955">
    <property type="entry name" value="Putative DNA-binding domain"/>
    <property type="match status" value="1"/>
</dbReference>
<evidence type="ECO:0000259" key="2">
    <source>
        <dbReference type="PROSITE" id="PS50937"/>
    </source>
</evidence>
<dbReference type="RefSeq" id="WP_245136314.1">
    <property type="nucleotide sequence ID" value="NZ_CP128477.1"/>
</dbReference>
<dbReference type="Gene3D" id="1.10.1660.10">
    <property type="match status" value="1"/>
</dbReference>
<sequence length="162" mass="17977">MKFLDIGELAQKAGVSAATLRYYEEVGLIRSVARHGLRRQFEPRALMQLSLIALGKTAGFSLQEMRGMFGPDGMPELSRMTLHGKADQLDAQIRKLTTLRNALRHVAQCKAESHMDCPKFQRLLRVSSTSRQKVSKATMAPEMSGTAFSCDPVATLPRSRGR</sequence>
<evidence type="ECO:0000313" key="4">
    <source>
        <dbReference type="Proteomes" id="UP001522662"/>
    </source>
</evidence>
<name>A0ABT0CZ94_9HYPH</name>
<protein>
    <submittedName>
        <fullName evidence="3">Helix-turn-helix domain-containing protein</fullName>
    </submittedName>
</protein>
<dbReference type="SMART" id="SM00422">
    <property type="entry name" value="HTH_MERR"/>
    <property type="match status" value="1"/>
</dbReference>
<reference evidence="3 4" key="1">
    <citation type="submission" date="2022-03" db="EMBL/GenBank/DDBJ databases">
        <title>Rhizobium SSM4.3 sp. nov., isolated from Sediment (Gouqi Island).</title>
        <authorList>
            <person name="Chen G."/>
        </authorList>
    </citation>
    <scope>NUCLEOTIDE SEQUENCE [LARGE SCALE GENOMIC DNA]</scope>
    <source>
        <strain evidence="3 4">SSM4.3</strain>
        <plasmid evidence="3">unnamed</plasmid>
    </source>
</reference>
<evidence type="ECO:0000313" key="3">
    <source>
        <dbReference type="EMBL" id="MCJ8238456.1"/>
    </source>
</evidence>
<dbReference type="PROSITE" id="PS00552">
    <property type="entry name" value="HTH_MERR_1"/>
    <property type="match status" value="1"/>
</dbReference>
<proteinExistence type="predicted"/>
<dbReference type="Proteomes" id="UP001522662">
    <property type="component" value="Unassembled WGS sequence"/>
</dbReference>
<dbReference type="Pfam" id="PF13411">
    <property type="entry name" value="MerR_1"/>
    <property type="match status" value="1"/>
</dbReference>
<dbReference type="InterPro" id="IPR009061">
    <property type="entry name" value="DNA-bd_dom_put_sf"/>
</dbReference>
<keyword evidence="3" id="KW-0614">Plasmid</keyword>
<dbReference type="InterPro" id="IPR000551">
    <property type="entry name" value="MerR-type_HTH_dom"/>
</dbReference>
<keyword evidence="4" id="KW-1185">Reference proteome</keyword>
<evidence type="ECO:0000256" key="1">
    <source>
        <dbReference type="ARBA" id="ARBA00023125"/>
    </source>
</evidence>
<dbReference type="PROSITE" id="PS50937">
    <property type="entry name" value="HTH_MERR_2"/>
    <property type="match status" value="1"/>
</dbReference>
<organism evidence="3 4">
    <name type="scientific">Peteryoungia algae</name>
    <dbReference type="NCBI Taxonomy" id="2919917"/>
    <lineage>
        <taxon>Bacteria</taxon>
        <taxon>Pseudomonadati</taxon>
        <taxon>Pseudomonadota</taxon>
        <taxon>Alphaproteobacteria</taxon>
        <taxon>Hyphomicrobiales</taxon>
        <taxon>Rhizobiaceae</taxon>
        <taxon>Peteryoungia</taxon>
    </lineage>
</organism>
<dbReference type="EMBL" id="JALAYX010000002">
    <property type="protein sequence ID" value="MCJ8238456.1"/>
    <property type="molecule type" value="Genomic_DNA"/>
</dbReference>
<dbReference type="PRINTS" id="PR00040">
    <property type="entry name" value="HTHMERR"/>
</dbReference>
<dbReference type="CDD" id="cd04781">
    <property type="entry name" value="HTH_MerR-like_sg6"/>
    <property type="match status" value="1"/>
</dbReference>
<feature type="domain" description="HTH merR-type" evidence="2">
    <location>
        <begin position="1"/>
        <end position="71"/>
    </location>
</feature>